<dbReference type="InterPro" id="IPR055275">
    <property type="entry name" value="Ferredox_Rdtase"/>
</dbReference>
<dbReference type="Gene3D" id="3.50.50.60">
    <property type="entry name" value="FAD/NAD(P)-binding domain"/>
    <property type="match status" value="1"/>
</dbReference>
<evidence type="ECO:0000256" key="1">
    <source>
        <dbReference type="ARBA" id="ARBA00001974"/>
    </source>
</evidence>
<keyword evidence="5 9" id="KW-0274">FAD</keyword>
<reference evidence="12 13" key="1">
    <citation type="submission" date="2017-07" db="EMBL/GenBank/DDBJ databases">
        <title>Draft sequence of Rhodococcus enclensis 23b-28.</title>
        <authorList>
            <person name="Besaury L."/>
            <person name="Sancelme M."/>
            <person name="Amato P."/>
            <person name="Lallement A."/>
            <person name="Delort A.-M."/>
        </authorList>
    </citation>
    <scope>NUCLEOTIDE SEQUENCE [LARGE SCALE GENOMIC DNA]</scope>
    <source>
        <strain evidence="12 13">23b-28</strain>
    </source>
</reference>
<comment type="similarity">
    <text evidence="2">Belongs to the ferredoxin--NADP reductase type 1 family.</text>
</comment>
<dbReference type="Pfam" id="PF07992">
    <property type="entry name" value="Pyr_redox_2"/>
    <property type="match status" value="1"/>
</dbReference>
<dbReference type="SUPFAM" id="SSF51971">
    <property type="entry name" value="Nucleotide-binding domain"/>
    <property type="match status" value="1"/>
</dbReference>
<name>A0A2A5J294_RHOSG</name>
<dbReference type="PIRSF" id="PIRSF000362">
    <property type="entry name" value="FNR"/>
    <property type="match status" value="1"/>
</dbReference>
<feature type="binding site" evidence="10">
    <location>
        <position position="223"/>
    </location>
    <ligand>
        <name>NADP(+)</name>
        <dbReference type="ChEBI" id="CHEBI:58349"/>
    </ligand>
</feature>
<feature type="binding site" evidence="9">
    <location>
        <begin position="382"/>
        <end position="384"/>
    </location>
    <ligand>
        <name>FAD</name>
        <dbReference type="ChEBI" id="CHEBI:57692"/>
    </ligand>
</feature>
<evidence type="ECO:0000256" key="7">
    <source>
        <dbReference type="ARBA" id="ARBA00023002"/>
    </source>
</evidence>
<sequence>MINARGPAVSPPAAPRFFSPPLSVAIVGAGPAGIHAAGALAELAPGTKTDVFERLPTPYGLVRYGLAPGHPESEKFAHSLHTTLVASEFRLFCNVEIGKDLSVDDLRSSYDAVIIATGAPRDAPLDILGVELPGSFGGAEFVGWYNDHPDSSPQWPLNAESVAVIGGGNVALDVTRMLLAEAQSLQATDVSDQVREGIAGSRVREVHIFVRRGPADARFSPNELRALGELPGVDVVVDSVDVVPDRHVERMTKQLVHTRLAVETLRGFADTAPADRTAQRRVHLHFYRQPAQILGNGKVEALRVERTVPDGYGHVTASGICTDYPVQAVYRAIGFLGTPLAGVPFDHGRGNVAHQGGAAVDESGSPIAGLFVTGWMKRGAAGLIGAARPDARQTVETLLRQMDSAYERRAGHGRIAEVLRAGRVVPVDWDGWLRIDAAERALGVKHGRDRIKIKERDELVRIGTESAVHAE</sequence>
<feature type="binding site" evidence="10">
    <location>
        <begin position="211"/>
        <end position="212"/>
    </location>
    <ligand>
        <name>NADP(+)</name>
        <dbReference type="ChEBI" id="CHEBI:58349"/>
    </ligand>
</feature>
<keyword evidence="7" id="KW-0560">Oxidoreductase</keyword>
<dbReference type="Gene3D" id="3.40.50.720">
    <property type="entry name" value="NAD(P)-binding Rossmann-like Domain"/>
    <property type="match status" value="1"/>
</dbReference>
<accession>A0A2A5J294</accession>
<dbReference type="EC" id="1.18.1.2" evidence="3"/>
<feature type="binding site" evidence="9">
    <location>
        <position position="32"/>
    </location>
    <ligand>
        <name>FAD</name>
        <dbReference type="ChEBI" id="CHEBI:57692"/>
    </ligand>
</feature>
<evidence type="ECO:0000256" key="10">
    <source>
        <dbReference type="PIRSR" id="PIRSR000362-2"/>
    </source>
</evidence>
<comment type="cofactor">
    <cofactor evidence="1 9">
        <name>FAD</name>
        <dbReference type="ChEBI" id="CHEBI:57692"/>
    </cofactor>
</comment>
<dbReference type="PRINTS" id="PR00419">
    <property type="entry name" value="ADXRDTASE"/>
</dbReference>
<dbReference type="InterPro" id="IPR036188">
    <property type="entry name" value="FAD/NAD-bd_sf"/>
</dbReference>
<evidence type="ECO:0000256" key="9">
    <source>
        <dbReference type="PIRSR" id="PIRSR000362-1"/>
    </source>
</evidence>
<evidence type="ECO:0000259" key="11">
    <source>
        <dbReference type="Pfam" id="PF07992"/>
    </source>
</evidence>
<feature type="binding site" evidence="9">
    <location>
        <position position="53"/>
    </location>
    <ligand>
        <name>FAD</name>
        <dbReference type="ChEBI" id="CHEBI:57692"/>
    </ligand>
</feature>
<dbReference type="InterPro" id="IPR023753">
    <property type="entry name" value="FAD/NAD-binding_dom"/>
</dbReference>
<feature type="binding site" evidence="9">
    <location>
        <position position="97"/>
    </location>
    <ligand>
        <name>FAD</name>
        <dbReference type="ChEBI" id="CHEBI:57692"/>
    </ligand>
</feature>
<keyword evidence="6 10" id="KW-0521">NADP</keyword>
<protein>
    <recommendedName>
        <fullName evidence="3">ferredoxin--NADP(+) reductase</fullName>
        <ecNumber evidence="3">1.18.1.2</ecNumber>
    </recommendedName>
</protein>
<dbReference type="GO" id="GO:0004324">
    <property type="term" value="F:ferredoxin-NADP+ reductase activity"/>
    <property type="evidence" value="ECO:0007669"/>
    <property type="project" value="UniProtKB-EC"/>
</dbReference>
<feature type="binding site" evidence="9">
    <location>
        <position position="375"/>
    </location>
    <ligand>
        <name>FAD</name>
        <dbReference type="ChEBI" id="CHEBI:57692"/>
    </ligand>
</feature>
<evidence type="ECO:0000313" key="13">
    <source>
        <dbReference type="Proteomes" id="UP000230886"/>
    </source>
</evidence>
<evidence type="ECO:0000256" key="6">
    <source>
        <dbReference type="ARBA" id="ARBA00022857"/>
    </source>
</evidence>
<evidence type="ECO:0000256" key="3">
    <source>
        <dbReference type="ARBA" id="ARBA00013223"/>
    </source>
</evidence>
<dbReference type="AlphaFoldDB" id="A0A2A5J294"/>
<evidence type="ECO:0000256" key="5">
    <source>
        <dbReference type="ARBA" id="ARBA00022827"/>
    </source>
</evidence>
<comment type="catalytic activity">
    <reaction evidence="8">
        <text>2 reduced [2Fe-2S]-[ferredoxin] + NADP(+) + H(+) = 2 oxidized [2Fe-2S]-[ferredoxin] + NADPH</text>
        <dbReference type="Rhea" id="RHEA:20125"/>
        <dbReference type="Rhea" id="RHEA-COMP:10000"/>
        <dbReference type="Rhea" id="RHEA-COMP:10001"/>
        <dbReference type="ChEBI" id="CHEBI:15378"/>
        <dbReference type="ChEBI" id="CHEBI:33737"/>
        <dbReference type="ChEBI" id="CHEBI:33738"/>
        <dbReference type="ChEBI" id="CHEBI:57783"/>
        <dbReference type="ChEBI" id="CHEBI:58349"/>
        <dbReference type="EC" id="1.18.1.2"/>
    </reaction>
</comment>
<dbReference type="EMBL" id="NOVD01000050">
    <property type="protein sequence ID" value="PCK23496.1"/>
    <property type="molecule type" value="Genomic_DNA"/>
</dbReference>
<evidence type="ECO:0000256" key="8">
    <source>
        <dbReference type="ARBA" id="ARBA00047776"/>
    </source>
</evidence>
<gene>
    <name evidence="12" type="ORF">CHR55_29980</name>
</gene>
<keyword evidence="4" id="KW-0285">Flavoprotein</keyword>
<evidence type="ECO:0000313" key="12">
    <source>
        <dbReference type="EMBL" id="PCK23496.1"/>
    </source>
</evidence>
<feature type="binding site" evidence="10">
    <location>
        <position position="382"/>
    </location>
    <ligand>
        <name>NADP(+)</name>
        <dbReference type="ChEBI" id="CHEBI:58349"/>
    </ligand>
</feature>
<evidence type="ECO:0000256" key="2">
    <source>
        <dbReference type="ARBA" id="ARBA00008312"/>
    </source>
</evidence>
<dbReference type="Proteomes" id="UP000230886">
    <property type="component" value="Unassembled WGS sequence"/>
</dbReference>
<dbReference type="PANTHER" id="PTHR48467:SF1">
    <property type="entry name" value="GLUTAMATE SYNTHASE 1 [NADH], CHLOROPLASTIC-LIKE"/>
    <property type="match status" value="1"/>
</dbReference>
<organism evidence="12 13">
    <name type="scientific">Rhodococcus qingshengii</name>
    <dbReference type="NCBI Taxonomy" id="334542"/>
    <lineage>
        <taxon>Bacteria</taxon>
        <taxon>Bacillati</taxon>
        <taxon>Actinomycetota</taxon>
        <taxon>Actinomycetes</taxon>
        <taxon>Mycobacteriales</taxon>
        <taxon>Nocardiaceae</taxon>
        <taxon>Rhodococcus</taxon>
        <taxon>Rhodococcus erythropolis group</taxon>
    </lineage>
</organism>
<dbReference type="PANTHER" id="PTHR48467">
    <property type="entry name" value="GLUTAMATE SYNTHASE 1 [NADH], CHLOROPLASTIC-LIKE"/>
    <property type="match status" value="1"/>
</dbReference>
<feature type="domain" description="FAD/NAD(P)-binding" evidence="11">
    <location>
        <begin position="23"/>
        <end position="179"/>
    </location>
</feature>
<dbReference type="InterPro" id="IPR021163">
    <property type="entry name" value="Ferredox_Rdtase_adrenod"/>
</dbReference>
<evidence type="ECO:0000256" key="4">
    <source>
        <dbReference type="ARBA" id="ARBA00022630"/>
    </source>
</evidence>
<dbReference type="RefSeq" id="WP_099698709.1">
    <property type="nucleotide sequence ID" value="NZ_NOVD01000050.1"/>
</dbReference>
<comment type="caution">
    <text evidence="12">The sequence shown here is derived from an EMBL/GenBank/DDBJ whole genome shotgun (WGS) entry which is preliminary data.</text>
</comment>
<proteinExistence type="inferred from homology"/>
<feature type="binding site" evidence="9">
    <location>
        <position position="61"/>
    </location>
    <ligand>
        <name>FAD</name>
        <dbReference type="ChEBI" id="CHEBI:57692"/>
    </ligand>
</feature>